<feature type="compositionally biased region" description="Low complexity" evidence="1">
    <location>
        <begin position="248"/>
        <end position="257"/>
    </location>
</feature>
<feature type="compositionally biased region" description="Low complexity" evidence="1">
    <location>
        <begin position="305"/>
        <end position="315"/>
    </location>
</feature>
<dbReference type="AlphaFoldDB" id="A0A8J1TUH5"/>
<dbReference type="EMBL" id="CAIIXF020000003">
    <property type="protein sequence ID" value="CAH1779209.1"/>
    <property type="molecule type" value="Genomic_DNA"/>
</dbReference>
<protein>
    <submittedName>
        <fullName evidence="2">Uncharacterized protein</fullName>
    </submittedName>
</protein>
<evidence type="ECO:0000313" key="3">
    <source>
        <dbReference type="Proteomes" id="UP000749559"/>
    </source>
</evidence>
<dbReference type="Gene3D" id="3.40.50.410">
    <property type="entry name" value="von Willebrand factor, type A domain"/>
    <property type="match status" value="1"/>
</dbReference>
<keyword evidence="3" id="KW-1185">Reference proteome</keyword>
<dbReference type="PANTHER" id="PTHR24020">
    <property type="entry name" value="COLLAGEN ALPHA"/>
    <property type="match status" value="1"/>
</dbReference>
<organism evidence="2 3">
    <name type="scientific">Owenia fusiformis</name>
    <name type="common">Polychaete worm</name>
    <dbReference type="NCBI Taxonomy" id="6347"/>
    <lineage>
        <taxon>Eukaryota</taxon>
        <taxon>Metazoa</taxon>
        <taxon>Spiralia</taxon>
        <taxon>Lophotrochozoa</taxon>
        <taxon>Annelida</taxon>
        <taxon>Polychaeta</taxon>
        <taxon>Sedentaria</taxon>
        <taxon>Canalipalpata</taxon>
        <taxon>Sabellida</taxon>
        <taxon>Oweniida</taxon>
        <taxon>Oweniidae</taxon>
        <taxon>Owenia</taxon>
    </lineage>
</organism>
<dbReference type="Pfam" id="PF00092">
    <property type="entry name" value="VWA"/>
    <property type="match status" value="1"/>
</dbReference>
<proteinExistence type="predicted"/>
<dbReference type="PANTHER" id="PTHR24020:SF84">
    <property type="entry name" value="VWFA DOMAIN-CONTAINING PROTEIN"/>
    <property type="match status" value="1"/>
</dbReference>
<dbReference type="CDD" id="cd01450">
    <property type="entry name" value="vWFA_subfamily_ECM"/>
    <property type="match status" value="1"/>
</dbReference>
<dbReference type="SUPFAM" id="SSF53300">
    <property type="entry name" value="vWA-like"/>
    <property type="match status" value="1"/>
</dbReference>
<accession>A0A8J1TUH5</accession>
<feature type="region of interest" description="Disordered" evidence="1">
    <location>
        <begin position="246"/>
        <end position="315"/>
    </location>
</feature>
<evidence type="ECO:0000256" key="1">
    <source>
        <dbReference type="SAM" id="MobiDB-lite"/>
    </source>
</evidence>
<gene>
    <name evidence="2" type="ORF">OFUS_LOCUS6037</name>
</gene>
<dbReference type="OrthoDB" id="6132182at2759"/>
<feature type="compositionally biased region" description="Polar residues" evidence="1">
    <location>
        <begin position="282"/>
        <end position="304"/>
    </location>
</feature>
<dbReference type="Proteomes" id="UP000749559">
    <property type="component" value="Unassembled WGS sequence"/>
</dbReference>
<dbReference type="InterPro" id="IPR036465">
    <property type="entry name" value="vWFA_dom_sf"/>
</dbReference>
<evidence type="ECO:0000313" key="2">
    <source>
        <dbReference type="EMBL" id="CAH1779209.1"/>
    </source>
</evidence>
<dbReference type="SMART" id="SM00327">
    <property type="entry name" value="VWA"/>
    <property type="match status" value="1"/>
</dbReference>
<dbReference type="InterPro" id="IPR050525">
    <property type="entry name" value="ECM_Assembly_Org"/>
</dbReference>
<comment type="caution">
    <text evidence="2">The sequence shown here is derived from an EMBL/GenBank/DDBJ whole genome shotgun (WGS) entry which is preliminary data.</text>
</comment>
<name>A0A8J1TUH5_OWEFU</name>
<reference evidence="2" key="1">
    <citation type="submission" date="2022-03" db="EMBL/GenBank/DDBJ databases">
        <authorList>
            <person name="Martin C."/>
        </authorList>
    </citation>
    <scope>NUCLEOTIDE SEQUENCE</scope>
</reference>
<dbReference type="InterPro" id="IPR002035">
    <property type="entry name" value="VWF_A"/>
</dbReference>
<dbReference type="PROSITE" id="PS50234">
    <property type="entry name" value="VWFA"/>
    <property type="match status" value="1"/>
</dbReference>
<feature type="region of interest" description="Disordered" evidence="1">
    <location>
        <begin position="178"/>
        <end position="198"/>
    </location>
</feature>
<sequence>MCIRKMQGQTLVTRFIICLVILSTIETVQCGLVNKKLRKLLEQAENKKRMSTTVPTTSVENIVLNDVAADIFANQVQTKHNSTYTDYISTDIIQKNDTSEKATTTETPPNETDRVAMSFDNVSNDDIAESTSTQKVKTTVNTTLAEENTVNTTETQNENISENDFTSTESLSTAHARATVKTSPADGNGPITTENDTTTPVTINTTIFKNIVHTNESPTDIPDISDNIIPKNASTESMLTPITSRGVNTTTTEQNNIETDELSNNNAPGDKIDDTAPIPAMTTVSSALTGENGTDATQLQNVPGTNNVTSTRPTTTTVTEAARTAQSKSDNSVQNNTVVLPKCKRSGTFMVDTSMDECHFLSCNAASRKYQREKCPSNRAVPSYYMKGKKKRAKEYRYVPCIKPSSKCRGQKPVIERPVIRKCGIDIVFAVDVSCSITDSNKRQIQNFLMSIADVITIGPVSTRIGIIAFAKQIFHVALLNNTQNKFHYKRTVNQMNMVLEPGRNLRRDCGTATNEALRSVRLEYFTPRGGDRPDKQNILVVLSDGLTVPKENKNKTLSEAQMIRDMNIPSYVMGLPNQRQLDLGRRNIYIGDEEWYAIASAPENVFKMEFKTMSRKIALIADQVCTEET</sequence>